<dbReference type="PRINTS" id="PR00359">
    <property type="entry name" value="BP450"/>
</dbReference>
<proteinExistence type="inferred from homology"/>
<evidence type="ECO:0000313" key="2">
    <source>
        <dbReference type="EMBL" id="MCS7481348.1"/>
    </source>
</evidence>
<dbReference type="GO" id="GO:0016705">
    <property type="term" value="F:oxidoreductase activity, acting on paired donors, with incorporation or reduction of molecular oxygen"/>
    <property type="evidence" value="ECO:0007669"/>
    <property type="project" value="InterPro"/>
</dbReference>
<dbReference type="PANTHER" id="PTHR46696:SF1">
    <property type="entry name" value="CYTOCHROME P450 YJIB-RELATED"/>
    <property type="match status" value="1"/>
</dbReference>
<dbReference type="InterPro" id="IPR002397">
    <property type="entry name" value="Cyt_P450_B"/>
</dbReference>
<dbReference type="GO" id="GO:0004497">
    <property type="term" value="F:monooxygenase activity"/>
    <property type="evidence" value="ECO:0007669"/>
    <property type="project" value="InterPro"/>
</dbReference>
<dbReference type="Proteomes" id="UP001141259">
    <property type="component" value="Unassembled WGS sequence"/>
</dbReference>
<dbReference type="InterPro" id="IPR001128">
    <property type="entry name" value="Cyt_P450"/>
</dbReference>
<comment type="similarity">
    <text evidence="1">Belongs to the cytochrome P450 family.</text>
</comment>
<name>A0A9X3A4J9_9PSEU</name>
<accession>A0A9X3A4J9</accession>
<dbReference type="AlphaFoldDB" id="A0A9X3A4J9"/>
<dbReference type="SUPFAM" id="SSF48264">
    <property type="entry name" value="Cytochrome P450"/>
    <property type="match status" value="1"/>
</dbReference>
<dbReference type="InterPro" id="IPR036396">
    <property type="entry name" value="Cyt_P450_sf"/>
</dbReference>
<dbReference type="Gene3D" id="1.10.630.10">
    <property type="entry name" value="Cytochrome P450"/>
    <property type="match status" value="1"/>
</dbReference>
<evidence type="ECO:0000256" key="1">
    <source>
        <dbReference type="ARBA" id="ARBA00010617"/>
    </source>
</evidence>
<organism evidence="2 3">
    <name type="scientific">Umezawaea endophytica</name>
    <dbReference type="NCBI Taxonomy" id="1654476"/>
    <lineage>
        <taxon>Bacteria</taxon>
        <taxon>Bacillati</taxon>
        <taxon>Actinomycetota</taxon>
        <taxon>Actinomycetes</taxon>
        <taxon>Pseudonocardiales</taxon>
        <taxon>Pseudonocardiaceae</taxon>
        <taxon>Umezawaea</taxon>
    </lineage>
</organism>
<comment type="caution">
    <text evidence="2">The sequence shown here is derived from an EMBL/GenBank/DDBJ whole genome shotgun (WGS) entry which is preliminary data.</text>
</comment>
<dbReference type="GO" id="GO:0020037">
    <property type="term" value="F:heme binding"/>
    <property type="evidence" value="ECO:0007669"/>
    <property type="project" value="InterPro"/>
</dbReference>
<dbReference type="RefSeq" id="WP_259626835.1">
    <property type="nucleotide sequence ID" value="NZ_JANYMP010000017.1"/>
</dbReference>
<dbReference type="PANTHER" id="PTHR46696">
    <property type="entry name" value="P450, PUTATIVE (EUROFUNG)-RELATED"/>
    <property type="match status" value="1"/>
</dbReference>
<reference evidence="2" key="1">
    <citation type="submission" date="2022-08" db="EMBL/GenBank/DDBJ databases">
        <authorList>
            <person name="Tistechok S."/>
            <person name="Samborskyy M."/>
            <person name="Roman I."/>
        </authorList>
    </citation>
    <scope>NUCLEOTIDE SEQUENCE</scope>
    <source>
        <strain evidence="2">DSM 103496</strain>
    </source>
</reference>
<sequence length="386" mass="41404">MSGFLDLRGPAFLADPHAVLRGLREADWWAETDLGTAVLRYDEVQAVLSSWSLRTPGVDFLVAQGVTEGPLVEVMRGFLVNSDGVAHQRLRRAVGRAFSVRRVEEFRSSVGFLADELIDGVGGEFDFVADFARPFAVRALCRFIGVPEDAEREVSGWAASVGLLFGFSVVENASRIEAALGCLYEFIDDLVDQRRRSPGGDLLSSLVDQSLTEDELRSLVVTLLSAGQGTVQHQLGGAVAAFLEFPEQWEVLGGDSSLAGQAAEEVVRFQPATLLGVPRVAKEDIVVNGMLLEAGSWVLPVTGSANRDAAVFVGADRLDVGVARVAHVTYGGGVHYCLGAGLARVELQEVLPRIARAWPGLRGNGVVEWLPANEAVYGPVLLPVVQ</sequence>
<protein>
    <submittedName>
        <fullName evidence="2">Cytochrome P450</fullName>
    </submittedName>
</protein>
<keyword evidence="3" id="KW-1185">Reference proteome</keyword>
<gene>
    <name evidence="2" type="ORF">NZH93_31205</name>
</gene>
<dbReference type="GO" id="GO:0005506">
    <property type="term" value="F:iron ion binding"/>
    <property type="evidence" value="ECO:0007669"/>
    <property type="project" value="InterPro"/>
</dbReference>
<evidence type="ECO:0000313" key="3">
    <source>
        <dbReference type="Proteomes" id="UP001141259"/>
    </source>
</evidence>
<dbReference type="EMBL" id="JANYMP010000017">
    <property type="protein sequence ID" value="MCS7481348.1"/>
    <property type="molecule type" value="Genomic_DNA"/>
</dbReference>
<dbReference type="Pfam" id="PF00067">
    <property type="entry name" value="p450"/>
    <property type="match status" value="1"/>
</dbReference>